<sequence length="180" mass="21063">MLTLHFHVNEQACERRQNGENYRSYPLPGKTSDCHSPFSMLFLENARRKRPLTEGYGAEKNIRKNMTKIRRLPKGEFLYVSSGLITRDGKKRMYAISTNSRPRLRTSGDPRRIQLITCSFKSERRKMRPPQKLTMTQLARVTKYCIKVRYHASSSLPSAVDAIRTRSHGHYTPFRKLHHK</sequence>
<gene>
    <name evidence="1" type="ORF">Tcan_01389</name>
</gene>
<keyword evidence="2" id="KW-1185">Reference proteome</keyword>
<evidence type="ECO:0000313" key="2">
    <source>
        <dbReference type="Proteomes" id="UP000031036"/>
    </source>
</evidence>
<organism evidence="1 2">
    <name type="scientific">Toxocara canis</name>
    <name type="common">Canine roundworm</name>
    <dbReference type="NCBI Taxonomy" id="6265"/>
    <lineage>
        <taxon>Eukaryota</taxon>
        <taxon>Metazoa</taxon>
        <taxon>Ecdysozoa</taxon>
        <taxon>Nematoda</taxon>
        <taxon>Chromadorea</taxon>
        <taxon>Rhabditida</taxon>
        <taxon>Spirurina</taxon>
        <taxon>Ascaridomorpha</taxon>
        <taxon>Ascaridoidea</taxon>
        <taxon>Toxocaridae</taxon>
        <taxon>Toxocara</taxon>
    </lineage>
</organism>
<protein>
    <submittedName>
        <fullName evidence="1">Uncharacterized protein</fullName>
    </submittedName>
</protein>
<dbReference type="Proteomes" id="UP000031036">
    <property type="component" value="Unassembled WGS sequence"/>
</dbReference>
<reference evidence="1 2" key="1">
    <citation type="submission" date="2014-11" db="EMBL/GenBank/DDBJ databases">
        <title>Genetic blueprint of the zoonotic pathogen Toxocara canis.</title>
        <authorList>
            <person name="Zhu X.-Q."/>
            <person name="Korhonen P.K."/>
            <person name="Cai H."/>
            <person name="Young N.D."/>
            <person name="Nejsum P."/>
            <person name="von Samson-Himmelstjerna G."/>
            <person name="Boag P.R."/>
            <person name="Tan P."/>
            <person name="Li Q."/>
            <person name="Min J."/>
            <person name="Yang Y."/>
            <person name="Wang X."/>
            <person name="Fang X."/>
            <person name="Hall R.S."/>
            <person name="Hofmann A."/>
            <person name="Sternberg P.W."/>
            <person name="Jex A.R."/>
            <person name="Gasser R.B."/>
        </authorList>
    </citation>
    <scope>NUCLEOTIDE SEQUENCE [LARGE SCALE GENOMIC DNA]</scope>
    <source>
        <strain evidence="1">PN_DK_2014</strain>
    </source>
</reference>
<comment type="caution">
    <text evidence="1">The sequence shown here is derived from an EMBL/GenBank/DDBJ whole genome shotgun (WGS) entry which is preliminary data.</text>
</comment>
<name>A0A0B2V1N5_TOXCA</name>
<dbReference type="EMBL" id="JPKZ01002335">
    <property type="protein sequence ID" value="KHN77331.1"/>
    <property type="molecule type" value="Genomic_DNA"/>
</dbReference>
<accession>A0A0B2V1N5</accession>
<evidence type="ECO:0000313" key="1">
    <source>
        <dbReference type="EMBL" id="KHN77331.1"/>
    </source>
</evidence>
<proteinExistence type="predicted"/>
<dbReference type="AlphaFoldDB" id="A0A0B2V1N5"/>
<feature type="non-terminal residue" evidence="1">
    <location>
        <position position="180"/>
    </location>
</feature>